<dbReference type="InterPro" id="IPR041589">
    <property type="entry name" value="DNAH3_AAA_lid_1"/>
</dbReference>
<dbReference type="Gene3D" id="1.10.8.1220">
    <property type="match status" value="1"/>
</dbReference>
<dbReference type="PANTHER" id="PTHR22878">
    <property type="entry name" value="DYNEIN HEAVY CHAIN 6, AXONEMAL-LIKE-RELATED"/>
    <property type="match status" value="1"/>
</dbReference>
<evidence type="ECO:0000259" key="24">
    <source>
        <dbReference type="Pfam" id="PF18199"/>
    </source>
</evidence>
<dbReference type="InterPro" id="IPR013602">
    <property type="entry name" value="Dynein_heavy_linker"/>
</dbReference>
<dbReference type="Pfam" id="PF12781">
    <property type="entry name" value="AAA_9"/>
    <property type="match status" value="1"/>
</dbReference>
<evidence type="ECO:0000259" key="18">
    <source>
        <dbReference type="Pfam" id="PF12777"/>
    </source>
</evidence>
<dbReference type="GO" id="GO:0005874">
    <property type="term" value="C:microtubule"/>
    <property type="evidence" value="ECO:0007669"/>
    <property type="project" value="UniProtKB-KW"/>
</dbReference>
<keyword evidence="11" id="KW-0505">Motor protein</keyword>
<evidence type="ECO:0000256" key="11">
    <source>
        <dbReference type="ARBA" id="ARBA00023175"/>
    </source>
</evidence>
<feature type="coiled-coil region" evidence="14">
    <location>
        <begin position="2702"/>
        <end position="2736"/>
    </location>
</feature>
<dbReference type="Gene3D" id="1.20.58.1120">
    <property type="match status" value="1"/>
</dbReference>
<feature type="domain" description="Dynein heavy chain hydrolytic ATP-binding dynein motor region" evidence="17">
    <location>
        <begin position="1163"/>
        <end position="1489"/>
    </location>
</feature>
<dbReference type="GO" id="GO:0051959">
    <property type="term" value="F:dynein light intermediate chain binding"/>
    <property type="evidence" value="ECO:0007669"/>
    <property type="project" value="InterPro"/>
</dbReference>
<dbReference type="Gene3D" id="1.10.8.710">
    <property type="match status" value="1"/>
</dbReference>
<protein>
    <submittedName>
        <fullName evidence="26">Dynein heavy chain 7, axonemal-like isoform X1</fullName>
    </submittedName>
</protein>
<dbReference type="Pfam" id="PF12775">
    <property type="entry name" value="AAA_7"/>
    <property type="match status" value="1"/>
</dbReference>
<keyword evidence="8" id="KW-0243">Dynein</keyword>
<evidence type="ECO:0000256" key="7">
    <source>
        <dbReference type="ARBA" id="ARBA00022840"/>
    </source>
</evidence>
<keyword evidence="25" id="KW-1185">Reference proteome</keyword>
<dbReference type="InterPro" id="IPR041658">
    <property type="entry name" value="AAA_lid_11"/>
</dbReference>
<dbReference type="Pfam" id="PF17857">
    <property type="entry name" value="AAA_lid_1"/>
    <property type="match status" value="1"/>
</dbReference>
<dbReference type="GO" id="GO:0045505">
    <property type="term" value="F:dynein intermediate chain binding"/>
    <property type="evidence" value="ECO:0007669"/>
    <property type="project" value="InterPro"/>
</dbReference>
<dbReference type="InterPro" id="IPR035706">
    <property type="entry name" value="AAA_9"/>
</dbReference>
<dbReference type="Gene3D" id="1.20.920.30">
    <property type="match status" value="1"/>
</dbReference>
<dbReference type="InterPro" id="IPR043160">
    <property type="entry name" value="Dynein_C_barrel"/>
</dbReference>
<dbReference type="Gene3D" id="3.40.50.300">
    <property type="entry name" value="P-loop containing nucleotide triphosphate hydrolases"/>
    <property type="match status" value="5"/>
</dbReference>
<dbReference type="Pfam" id="PF18199">
    <property type="entry name" value="Dynein_C"/>
    <property type="match status" value="1"/>
</dbReference>
<dbReference type="Gene3D" id="3.20.180.20">
    <property type="entry name" value="Dynein heavy chain, N-terminal domain 2"/>
    <property type="match status" value="1"/>
</dbReference>
<feature type="domain" description="Dynein heavy chain ATP-binding dynein motor region" evidence="20">
    <location>
        <begin position="2819"/>
        <end position="3039"/>
    </location>
</feature>
<evidence type="ECO:0000313" key="26">
    <source>
        <dbReference type="RefSeq" id="XP_033305797.1"/>
    </source>
</evidence>
<dbReference type="Gene3D" id="1.10.287.2620">
    <property type="match status" value="1"/>
</dbReference>
<evidence type="ECO:0000256" key="9">
    <source>
        <dbReference type="ARBA" id="ARBA00023054"/>
    </source>
</evidence>
<dbReference type="FunFam" id="1.20.920.30:FF:000002">
    <property type="entry name" value="Dynein axonemal heavy chain 3"/>
    <property type="match status" value="1"/>
</dbReference>
<dbReference type="InterPro" id="IPR042222">
    <property type="entry name" value="Dynein_2_N"/>
</dbReference>
<keyword evidence="10" id="KW-0969">Cilium</keyword>
<evidence type="ECO:0000259" key="17">
    <source>
        <dbReference type="Pfam" id="PF12774"/>
    </source>
</evidence>
<evidence type="ECO:0000259" key="15">
    <source>
        <dbReference type="Pfam" id="PF03028"/>
    </source>
</evidence>
<dbReference type="InterPro" id="IPR042219">
    <property type="entry name" value="AAA_lid_11_sf"/>
</dbReference>
<evidence type="ECO:0000259" key="23">
    <source>
        <dbReference type="Pfam" id="PF18198"/>
    </source>
</evidence>
<evidence type="ECO:0000256" key="12">
    <source>
        <dbReference type="ARBA" id="ARBA00023212"/>
    </source>
</evidence>
<dbReference type="InterPro" id="IPR041228">
    <property type="entry name" value="Dynein_C"/>
</dbReference>
<accession>A0A6P8MTD6</accession>
<dbReference type="KEGG" id="bbif:117208642"/>
<evidence type="ECO:0000256" key="3">
    <source>
        <dbReference type="ARBA" id="ARBA00022490"/>
    </source>
</evidence>
<keyword evidence="4" id="KW-0493">Microtubule</keyword>
<evidence type="ECO:0000256" key="5">
    <source>
        <dbReference type="ARBA" id="ARBA00022737"/>
    </source>
</evidence>
<gene>
    <name evidence="26" type="primary">LOC117208642</name>
</gene>
<feature type="domain" description="Dynein heavy chain AAA lid" evidence="23">
    <location>
        <begin position="3436"/>
        <end position="3572"/>
    </location>
</feature>
<dbReference type="InterPro" id="IPR004273">
    <property type="entry name" value="Dynein_heavy_D6_P-loop"/>
</dbReference>
<dbReference type="InterPro" id="IPR024743">
    <property type="entry name" value="Dynein_HC_stalk"/>
</dbReference>
<feature type="domain" description="Dynein heavy chain region D6 P-loop" evidence="15">
    <location>
        <begin position="3286"/>
        <end position="3398"/>
    </location>
</feature>
<feature type="domain" description="Dynein heavy chain linker" evidence="16">
    <location>
        <begin position="609"/>
        <end position="1031"/>
    </location>
</feature>
<dbReference type="Gene3D" id="1.20.140.100">
    <property type="entry name" value="Dynein heavy chain, N-terminal domain 2"/>
    <property type="match status" value="1"/>
</dbReference>
<dbReference type="InterPro" id="IPR027417">
    <property type="entry name" value="P-loop_NTPase"/>
</dbReference>
<evidence type="ECO:0000313" key="25">
    <source>
        <dbReference type="Proteomes" id="UP000515164"/>
    </source>
</evidence>
<dbReference type="GO" id="GO:0008569">
    <property type="term" value="F:minus-end-directed microtubule motor activity"/>
    <property type="evidence" value="ECO:0007669"/>
    <property type="project" value="InterPro"/>
</dbReference>
<dbReference type="FunFam" id="3.40.50.300:FF:000320">
    <property type="entry name" value="Dynein, axonemal, heavy chain 5"/>
    <property type="match status" value="1"/>
</dbReference>
<dbReference type="Pfam" id="PF12774">
    <property type="entry name" value="AAA_6"/>
    <property type="match status" value="1"/>
</dbReference>
<feature type="domain" description="Dynein heavy chain AAA 5 extension" evidence="21">
    <location>
        <begin position="1653"/>
        <end position="1791"/>
    </location>
</feature>
<dbReference type="Gene3D" id="1.10.472.130">
    <property type="match status" value="1"/>
</dbReference>
<evidence type="ECO:0000256" key="10">
    <source>
        <dbReference type="ARBA" id="ARBA00023069"/>
    </source>
</evidence>
<feature type="domain" description="Dynein heavy chain 3 AAA+ lid" evidence="22">
    <location>
        <begin position="2012"/>
        <end position="2104"/>
    </location>
</feature>
<dbReference type="GO" id="GO:0007018">
    <property type="term" value="P:microtubule-based movement"/>
    <property type="evidence" value="ECO:0007669"/>
    <property type="project" value="InterPro"/>
</dbReference>
<dbReference type="Pfam" id="PF18198">
    <property type="entry name" value="AAA_lid_11"/>
    <property type="match status" value="1"/>
</dbReference>
<dbReference type="FunFam" id="3.40.50.300:FF:000049">
    <property type="entry name" value="Dynein, axonemal, heavy chain 5"/>
    <property type="match status" value="1"/>
</dbReference>
<keyword evidence="9 14" id="KW-0175">Coiled coil</keyword>
<dbReference type="InterPro" id="IPR041466">
    <property type="entry name" value="Dynein_AAA5_ext"/>
</dbReference>
<keyword evidence="7" id="KW-0067">ATP-binding</keyword>
<dbReference type="GO" id="GO:0030286">
    <property type="term" value="C:dynein complex"/>
    <property type="evidence" value="ECO:0007669"/>
    <property type="project" value="UniProtKB-KW"/>
</dbReference>
<evidence type="ECO:0000256" key="1">
    <source>
        <dbReference type="ARBA" id="ARBA00004430"/>
    </source>
</evidence>
<feature type="domain" description="Dynein heavy chain coiled coil stalk" evidence="18">
    <location>
        <begin position="2448"/>
        <end position="2793"/>
    </location>
</feature>
<evidence type="ECO:0000256" key="6">
    <source>
        <dbReference type="ARBA" id="ARBA00022741"/>
    </source>
</evidence>
<dbReference type="Gene3D" id="3.10.490.20">
    <property type="match status" value="1"/>
</dbReference>
<reference evidence="26" key="1">
    <citation type="submission" date="2025-08" db="UniProtKB">
        <authorList>
            <consortium name="RefSeq"/>
        </authorList>
    </citation>
    <scope>IDENTIFICATION</scope>
    <source>
        <tissue evidence="26">Muscle</tissue>
    </source>
</reference>
<comment type="similarity">
    <text evidence="2">Belongs to the dynein heavy chain family.</text>
</comment>
<evidence type="ECO:0000259" key="16">
    <source>
        <dbReference type="Pfam" id="PF08393"/>
    </source>
</evidence>
<dbReference type="GO" id="GO:0005930">
    <property type="term" value="C:axoneme"/>
    <property type="evidence" value="ECO:0007669"/>
    <property type="project" value="UniProtKB-SubCell"/>
</dbReference>
<dbReference type="InterPro" id="IPR035699">
    <property type="entry name" value="AAA_6"/>
</dbReference>
<dbReference type="Pfam" id="PF17852">
    <property type="entry name" value="Dynein_AAA_lid"/>
    <property type="match status" value="1"/>
</dbReference>
<evidence type="ECO:0000259" key="20">
    <source>
        <dbReference type="Pfam" id="PF12781"/>
    </source>
</evidence>
<evidence type="ECO:0000256" key="14">
    <source>
        <dbReference type="SAM" id="Coils"/>
    </source>
</evidence>
<dbReference type="PANTHER" id="PTHR22878:SF70">
    <property type="entry name" value="DYNEIN HEAVY CHAIN 2, AXONEMAL"/>
    <property type="match status" value="1"/>
</dbReference>
<feature type="coiled-coil region" evidence="14">
    <location>
        <begin position="564"/>
        <end position="591"/>
    </location>
</feature>
<evidence type="ECO:0000256" key="13">
    <source>
        <dbReference type="ARBA" id="ARBA00023273"/>
    </source>
</evidence>
<evidence type="ECO:0000256" key="2">
    <source>
        <dbReference type="ARBA" id="ARBA00008887"/>
    </source>
</evidence>
<proteinExistence type="inferred from homology"/>
<dbReference type="Pfam" id="PF12780">
    <property type="entry name" value="AAA_8"/>
    <property type="match status" value="1"/>
</dbReference>
<evidence type="ECO:0000256" key="8">
    <source>
        <dbReference type="ARBA" id="ARBA00023017"/>
    </source>
</evidence>
<dbReference type="InterPro" id="IPR024317">
    <property type="entry name" value="Dynein_heavy_chain_D4_dom"/>
</dbReference>
<keyword evidence="12" id="KW-0206">Cytoskeleton</keyword>
<dbReference type="InterPro" id="IPR026983">
    <property type="entry name" value="DHC"/>
</dbReference>
<dbReference type="InterPro" id="IPR043157">
    <property type="entry name" value="Dynein_AAA1S"/>
</dbReference>
<organism evidence="25 26">
    <name type="scientific">Bombus bifarius</name>
    <dbReference type="NCBI Taxonomy" id="103933"/>
    <lineage>
        <taxon>Eukaryota</taxon>
        <taxon>Metazoa</taxon>
        <taxon>Ecdysozoa</taxon>
        <taxon>Arthropoda</taxon>
        <taxon>Hexapoda</taxon>
        <taxon>Insecta</taxon>
        <taxon>Pterygota</taxon>
        <taxon>Neoptera</taxon>
        <taxon>Endopterygota</taxon>
        <taxon>Hymenoptera</taxon>
        <taxon>Apocrita</taxon>
        <taxon>Aculeata</taxon>
        <taxon>Apoidea</taxon>
        <taxon>Anthophila</taxon>
        <taxon>Apidae</taxon>
        <taxon>Bombus</taxon>
        <taxon>Pyrobombus</taxon>
    </lineage>
</organism>
<evidence type="ECO:0000259" key="19">
    <source>
        <dbReference type="Pfam" id="PF12780"/>
    </source>
</evidence>
<dbReference type="Gene3D" id="1.20.920.20">
    <property type="match status" value="1"/>
</dbReference>
<dbReference type="Gene3D" id="1.10.8.720">
    <property type="entry name" value="Region D6 of dynein motor"/>
    <property type="match status" value="1"/>
</dbReference>
<dbReference type="FunFam" id="1.20.920.20:FF:000006">
    <property type="entry name" value="Dynein, axonemal, heavy chain 6"/>
    <property type="match status" value="1"/>
</dbReference>
<dbReference type="Pfam" id="PF12777">
    <property type="entry name" value="MT"/>
    <property type="match status" value="1"/>
</dbReference>
<dbReference type="InterPro" id="IPR042228">
    <property type="entry name" value="Dynein_linker_3"/>
</dbReference>
<dbReference type="Proteomes" id="UP000515164">
    <property type="component" value="Unplaced"/>
</dbReference>
<dbReference type="RefSeq" id="XP_033305797.1">
    <property type="nucleotide sequence ID" value="XM_033449906.1"/>
</dbReference>
<dbReference type="SUPFAM" id="SSF52540">
    <property type="entry name" value="P-loop containing nucleoside triphosphate hydrolases"/>
    <property type="match status" value="3"/>
</dbReference>
<dbReference type="Gene3D" id="6.10.140.1060">
    <property type="match status" value="1"/>
</dbReference>
<dbReference type="Pfam" id="PF03028">
    <property type="entry name" value="Dynein_heavy"/>
    <property type="match status" value="1"/>
</dbReference>
<dbReference type="GeneID" id="117208642"/>
<keyword evidence="13" id="KW-0966">Cell projection</keyword>
<keyword evidence="5" id="KW-0677">Repeat</keyword>
<comment type="subcellular location">
    <subcellularLocation>
        <location evidence="1">Cytoplasm</location>
        <location evidence="1">Cytoskeleton</location>
        <location evidence="1">Cilium axoneme</location>
    </subcellularLocation>
</comment>
<sequence>MCNMEVNVMDVYQSNNLSTNSLLSDDNLIYDKMKMCLNYIHFKEFPTDWEKNILNLLPKKYNRKYSFLIKTILKEVKDIYAKDMQDFLNKVTLSNHKKNDDYVSKIIYANHKFFDDQNAFNKNIFLRRGKLLNKRYYLYLEPIRIIIKQAQLKLPVFICNFEHYHNFGLMSLTDFQNMINNDIKKGSLALTNQFYTKVATAVATNKILRNINKKRLPSIMHCITHVFVQQILNVMIKSIDHIVNTMSDKYCCPQIKFQLIMQDDQLCLSPTVEEVYSLYHDIIEKIRIIAQDLIPLEEWLNIKVYYKYIKVELPNCYIKESHNKLQLTLDNLFQSLNEHVKHIIEEFYLICTPNLRERILSLTSEKINFDLYIQHIQEYSTYLIKSNTMTLNTYHAIGKLEQHGAKEFLKQESFDIINIFLNKLIKYHQEFNESICSDFENLKTKILNIPKNSQSLIELTEYISYASQVLIRELERKIQCSIHMLSILSEITVLSDDHIQLNKETINWLYEIEAIFKQSNILCEAMKSELEDDMQKRINNLNINVDNIIPQLSVLDNMDNINRIEEYVEYYKGLLKQINQIKQEMRRINEEETLFKFPETEFSNVIELYEMIISFHDLIYVIYEWQRDYSVWLDGPFECLDAVIIENKTLNYFEKVTEMSKMFRTRIKMDVTLNKCFKFSGLADDPDPMQQPAPLKLCWQALNSINNFKQYLPLVTCMCNSALQKRHWIEMSAICKFNLTPNAGTSLRKIISYNLMSDIEKYKAISLSANRELKMQQKLLKMIKEWDKISFEISLDKQTEMNVFSNMDDIELLLEDHLIIIEEMKTSNFVKEIASLMTDFLMSLTRIQEIINQWNYIQILVLSLNSTFCHPSIKVHLAKEFLLYKEIKEVLKHIQKKLSETPTFRELNDIIISKSLLNIVEKLEYINEEVKNYIQTKRQYFPRFYFLSDKEIEEILFKSDISIQSICIQKCFEGIQKLKIDKEKSICSIFGDYEEELCLEKLISLNVQYDHEEKWLIYLENEINTTIKKSILLSYQIFSKTFAHNSIINFPSMAIVCTFQLCWTIEVHRCLTPFNFKALNSLYSRYINYVTSLTSELKNYSIKRLRNLLMSLITILIQQKDIIQLLLDKNITRSTDFEWVAQLQYYLVEDCIEVSIFNTTIKYGYEYSYYKQHIINTPLTDRCFHTLMQAYKYHLYGAITGPSGTGKSETLKSLAKTIAIQFRSFHCTNTLSYNFLSQVFKGFISCGVWLCFKNFDTLKIDLLSRLAQTLTSIFQIIATNLKITMFEGSSLRVSRIGHICIITKLNLFQYSNLPDNLRILFRTVSMIVPDMNKIIEVEFFAGGISNSKLLTSKLVTLYKILSEQLWCQSCNIFNLYSMKTIVKTTIFLKRSFPHENETVLLLRSLINVNLPKLCNIDTHIFRNIVHYMFPDLTLLPPNYAVFLETLETVCTSKSIHIHDVFKLKIIQIFELMHIHQCLMIVGNPFVGKTEILNILQVVLLSLYEQGSEFGVNIKLETIVPSTIDVNHLFGHFDEKSKIWKDGICSKMIQPFSKNDSFDRRWIIFDGLLNSVWIENLYAVLDINRMLYLSSNEKTNMTNFVSIIFETISMEDISPAILSTCGIIYIESNSIDWRPYVKTYFSKHNIYDEHKNILYPLFDWIIEPCLQFIQKNCTVTLNVGQLHFVMSTLNLFEMYLRDALTENTEEKGKTSHFLIWAQVALILSIIWGLGGNLDIDSHTKFNSFCTSLWTGAIKEYPKPEIIKGFDITLPHEGLIQDNFYIFKGVGNWKYWGSTDILKSEQILENSGCNEIFVPTINTIKYNHMILKHIKYRKPFIICGDESIGKSYLIKTLLKNKLPEGIYSNLLNFISLNTVAKTQQLLLSKLNKIRKRHYGPPKDQFCINFIDDLNMQRYECQSEINGILDLIRQYHSYGYLYDINDSEKICISDIMLSLSIVTNTKIKICPRFLRHFNLYTMYAPATDTIFRIFSNVLFSNLKNNSFTADIFSTVTSIINATIDIYNSIIKTLLPIPTKFQYQFSIRDISRVINGCSLLQKESVETKVTFMRLWAHEVWRVFGDRILDNNDKEWLFTQIKITCKHHFKDSFETAFDYLPKFDNNEIIKDSFCNLIFCTFMCTEKYENKRYEEINSIEKLQTKIIFYINEYNNNNVKKRIDIVVSQYILECLIKVSRILAIPGSNLLIISSIGFGRKSLASLAAYMQQQELYEPSVQSYCDFNMWRKDIKLVLRKCGELKQNFILFLKDKQIKNNFLRDICCLLSTGEIPDLFSIEERCDIIEMIRLHAQGGNKNEEISNHAVMNFFLEQCRRKLHIIFCFTETNKSIRSYLYKYPELIKYCTVNWYEMWPTDTLFQVGLKYIQDINIEEDIKANVIKICIQLYNYVQEISKEYYKETGMKIHVTSVTYLHMLKLYVHLICKKQEDIVTLKNKYLTGLEKLELAAQQVEKMKATLTILKPQLELSAQKTIITMKEVENENIIVEKATAVVQQEEEIANKKTEIAGKLKLECEADLAVAIPILEDAIVALNTLKPTDITLVKAMKNPPDTIKLVMAAICVMLDVPPDRAIDSVTGKKYTDYWGPSKRILSDMNFLQILKDYDKDNIPSNIIQTIKKTYIIDSNFKPHIVAKASSAAEGLCKWVCAMVSYDEVAKAVAPKKEKLLIAEKECNEAEAFLNEKRKTLLTLNVKLAALNDSLQETLQQKIKLKQEVEDCTIKLQKAKNLMASLGGEKNRWMQIAENLKRNYDNLVGDMILTCATINYAASYNIVFRNKILEQWKQYMEILKISYSKNYNLINILGEENDINHWYFSGLPKNSFSVENAIIMTNSKLWSLFIDSQNQANEWIKKIEKKNNLKIIKLTDSNYLSIIQYNVENGIPTLIENVGEELEISLDPFLLKRIYNDEKSSYLDIGHDIIKYSFDFRLYITTRLLNPQFSCEMFSKLTIINFSIPNEALQDKLLDFIIYKEKPELQEKFKILLMEDANNKKILKQQEDIILNILSSTTTNILEDETAIKSLDSSKNFSLNIIKKQEMTKITSQEINKFRNTYVNFVKYCTDLFNTLNVLPYLNHMYRFSFSWFIQLYRRSIEISSRSVILEKRLKYLKFSFTQSLYSSICRSLSEKHKILYSFLLCSKILLNDQQTTEEEIKYFMTSNINHSNTVPNYKFDWLPQSIWINIYNLSKILPSFYDLADDFCSNDKAWKQYYVSESFEDHLMPEPWINKLSLFQKLILVKILRPDQITIQIMKMIENMLGNTQNHSPKIKISQSYAESSYLTPLLFILPASLTPLSIISTYANTKGYLSKFVSLSMSKGEEKKAEFLIKRAQKEGGWVFLQNCHLVTHWLANLEKICDNCNISNSSLDYRLWLSSCSINEFPISILQNSIKIMHDYPLNIKETLLNIYQSEPIINKEFFEGCPGKDKIFLKLLFAICLFHVIIQEREHFGFQGWNIPYKFDHTDLKISIMQLQNFINNADHVPFDIFLYLIGECNYGGKIRDEFDSRYLKHLLTDYCNPNIIENGQYVHANGIQELIPQRCEYYQVIDHIRKIPSNLSFQIFGFNRNGIIIRNTMIATELISSLSYMSSPISLLDEELQKDQVLILINDINDKLCDAIKINEIQEQCTSMLKEPLQRVLFCEIKSLKHILETIIKALTNLKLALDGYLLFTDSLKKLAKEICKNKIPHTWKMIQINILSETLTDYIDNLLKRAKFIQNWINQGRPKIIWFDTLFHYKMFFSAILLTFSKRYNISIEDIIFDFEIDTKKEIDEEYDDAYLICGLHLCGARWDLEKRMLVENFTNEIWQNMPPIHLKCSRNKNSADKIYECPVYITAAKDIDKDIKFSSKNYIISIPLKTDTPATHWIKCGTALFCHM</sequence>
<keyword evidence="6" id="KW-0547">Nucleotide-binding</keyword>
<evidence type="ECO:0000259" key="22">
    <source>
        <dbReference type="Pfam" id="PF17857"/>
    </source>
</evidence>
<dbReference type="Pfam" id="PF08393">
    <property type="entry name" value="DHC_N2"/>
    <property type="match status" value="1"/>
</dbReference>
<evidence type="ECO:0000259" key="21">
    <source>
        <dbReference type="Pfam" id="PF17852"/>
    </source>
</evidence>
<feature type="domain" description="Dynein heavy chain AAA module D4" evidence="19">
    <location>
        <begin position="2172"/>
        <end position="2431"/>
    </location>
</feature>
<dbReference type="Gene3D" id="1.20.1270.280">
    <property type="match status" value="1"/>
</dbReference>
<feature type="domain" description="Dynein heavy chain C-terminal" evidence="24">
    <location>
        <begin position="3601"/>
        <end position="3879"/>
    </location>
</feature>
<dbReference type="GO" id="GO:0005524">
    <property type="term" value="F:ATP binding"/>
    <property type="evidence" value="ECO:0007669"/>
    <property type="project" value="UniProtKB-KW"/>
</dbReference>
<name>A0A6P8MTD6_9HYME</name>
<evidence type="ECO:0000256" key="4">
    <source>
        <dbReference type="ARBA" id="ARBA00022701"/>
    </source>
</evidence>
<keyword evidence="3" id="KW-0963">Cytoplasm</keyword>